<proteinExistence type="predicted"/>
<dbReference type="AlphaFoldDB" id="A0AAD4MIC6"/>
<protein>
    <submittedName>
        <fullName evidence="1">Uncharacterized protein</fullName>
    </submittedName>
</protein>
<evidence type="ECO:0000313" key="1">
    <source>
        <dbReference type="EMBL" id="KAI1694222.1"/>
    </source>
</evidence>
<sequence>MKDSLPAHDIQLYRGTRTDYDTLIEFAKTSSEVHVLEVANAGNGIPSSAKDKGESKAVKQFYKKFLDKLKENGENMVIDYTDSHMWKGTGTLDFQYLGIHFRRVRYPLRIPARDGLAVLNHISHKRQKLTKTQSYLPGLNTSGSTLEEPISTYEDPYMQNITGR</sequence>
<name>A0AAD4MIC6_9BILA</name>
<evidence type="ECO:0000313" key="2">
    <source>
        <dbReference type="Proteomes" id="UP001201812"/>
    </source>
</evidence>
<dbReference type="Proteomes" id="UP001201812">
    <property type="component" value="Unassembled WGS sequence"/>
</dbReference>
<organism evidence="1 2">
    <name type="scientific">Ditylenchus destructor</name>
    <dbReference type="NCBI Taxonomy" id="166010"/>
    <lineage>
        <taxon>Eukaryota</taxon>
        <taxon>Metazoa</taxon>
        <taxon>Ecdysozoa</taxon>
        <taxon>Nematoda</taxon>
        <taxon>Chromadorea</taxon>
        <taxon>Rhabditida</taxon>
        <taxon>Tylenchina</taxon>
        <taxon>Tylenchomorpha</taxon>
        <taxon>Sphaerularioidea</taxon>
        <taxon>Anguinidae</taxon>
        <taxon>Anguininae</taxon>
        <taxon>Ditylenchus</taxon>
    </lineage>
</organism>
<accession>A0AAD4MIC6</accession>
<reference evidence="1" key="1">
    <citation type="submission" date="2022-01" db="EMBL/GenBank/DDBJ databases">
        <title>Genome Sequence Resource for Two Populations of Ditylenchus destructor, the Migratory Endoparasitic Phytonematode.</title>
        <authorList>
            <person name="Zhang H."/>
            <person name="Lin R."/>
            <person name="Xie B."/>
        </authorList>
    </citation>
    <scope>NUCLEOTIDE SEQUENCE</scope>
    <source>
        <strain evidence="1">BazhouSP</strain>
    </source>
</reference>
<comment type="caution">
    <text evidence="1">The sequence shown here is derived from an EMBL/GenBank/DDBJ whole genome shotgun (WGS) entry which is preliminary data.</text>
</comment>
<gene>
    <name evidence="1" type="ORF">DdX_20241</name>
</gene>
<dbReference type="EMBL" id="JAKKPZ010000536">
    <property type="protein sequence ID" value="KAI1694222.1"/>
    <property type="molecule type" value="Genomic_DNA"/>
</dbReference>
<keyword evidence="2" id="KW-1185">Reference proteome</keyword>